<dbReference type="Proteomes" id="UP000187209">
    <property type="component" value="Unassembled WGS sequence"/>
</dbReference>
<comment type="caution">
    <text evidence="3">The sequence shown here is derived from an EMBL/GenBank/DDBJ whole genome shotgun (WGS) entry which is preliminary data.</text>
</comment>
<accession>A0A1R2CB78</accession>
<keyword evidence="4" id="KW-1185">Reference proteome</keyword>
<gene>
    <name evidence="3" type="ORF">SteCoe_12307</name>
</gene>
<dbReference type="EMBL" id="MPUH01000212">
    <property type="protein sequence ID" value="OMJ86242.1"/>
    <property type="molecule type" value="Genomic_DNA"/>
</dbReference>
<protein>
    <submittedName>
        <fullName evidence="3">Uncharacterized protein</fullName>
    </submittedName>
</protein>
<proteinExistence type="predicted"/>
<dbReference type="AlphaFoldDB" id="A0A1R2CB78"/>
<feature type="region of interest" description="Disordered" evidence="2">
    <location>
        <begin position="352"/>
        <end position="371"/>
    </location>
</feature>
<evidence type="ECO:0000256" key="2">
    <source>
        <dbReference type="SAM" id="MobiDB-lite"/>
    </source>
</evidence>
<name>A0A1R2CB78_9CILI</name>
<reference evidence="3 4" key="1">
    <citation type="submission" date="2016-11" db="EMBL/GenBank/DDBJ databases">
        <title>The macronuclear genome of Stentor coeruleus: a giant cell with tiny introns.</title>
        <authorList>
            <person name="Slabodnick M."/>
            <person name="Ruby J.G."/>
            <person name="Reiff S.B."/>
            <person name="Swart E.C."/>
            <person name="Gosai S."/>
            <person name="Prabakaran S."/>
            <person name="Witkowska E."/>
            <person name="Larue G.E."/>
            <person name="Fisher S."/>
            <person name="Freeman R.M."/>
            <person name="Gunawardena J."/>
            <person name="Chu W."/>
            <person name="Stover N.A."/>
            <person name="Gregory B.D."/>
            <person name="Nowacki M."/>
            <person name="Derisi J."/>
            <person name="Roy S.W."/>
            <person name="Marshall W.F."/>
            <person name="Sood P."/>
        </authorList>
    </citation>
    <scope>NUCLEOTIDE SEQUENCE [LARGE SCALE GENOMIC DNA]</scope>
    <source>
        <strain evidence="3">WM001</strain>
    </source>
</reference>
<keyword evidence="1" id="KW-0175">Coiled coil</keyword>
<evidence type="ECO:0000313" key="4">
    <source>
        <dbReference type="Proteomes" id="UP000187209"/>
    </source>
</evidence>
<feature type="compositionally biased region" description="Polar residues" evidence="2">
    <location>
        <begin position="130"/>
        <end position="141"/>
    </location>
</feature>
<feature type="region of interest" description="Disordered" evidence="2">
    <location>
        <begin position="117"/>
        <end position="141"/>
    </location>
</feature>
<organism evidence="3 4">
    <name type="scientific">Stentor coeruleus</name>
    <dbReference type="NCBI Taxonomy" id="5963"/>
    <lineage>
        <taxon>Eukaryota</taxon>
        <taxon>Sar</taxon>
        <taxon>Alveolata</taxon>
        <taxon>Ciliophora</taxon>
        <taxon>Postciliodesmatophora</taxon>
        <taxon>Heterotrichea</taxon>
        <taxon>Heterotrichida</taxon>
        <taxon>Stentoridae</taxon>
        <taxon>Stentor</taxon>
    </lineage>
</organism>
<sequence length="371" mass="42627">MTETFILTVARVEGEWDINKCELSVAVDGNDVNTCFLNSLPANFSISVPGVITIDINDKNSKSSSASLAFQTSLLHSEWFYWLPLFKESDNFLVTLPPKISQPRVLLGVQKELQKSALTDTSEHEKEETLNPQNDSFQDQSFINQKPSDQSFYIKEDNERLIKFYQNLVQDLEQEIHNQKDIVKQSVQDLQAQISSLKQQLELEKNYSISLQEKLSYFIDIGNVMKKSEEGFFKSFGEKSFDIEPQESVGIIKQRQFYSHRHSQSQVNDNESFEKSMERKVYETLNRLNLVGLMRRTRELNFLIGAKTITLCMKNGEVVCKNGVGLDSYIFKHCSSEIENFLRLRIAPSMRKSASSRSPSGFHKSRKLDTQ</sequence>
<feature type="coiled-coil region" evidence="1">
    <location>
        <begin position="155"/>
        <end position="207"/>
    </location>
</feature>
<evidence type="ECO:0000256" key="1">
    <source>
        <dbReference type="SAM" id="Coils"/>
    </source>
</evidence>
<evidence type="ECO:0000313" key="3">
    <source>
        <dbReference type="EMBL" id="OMJ86242.1"/>
    </source>
</evidence>